<dbReference type="PANTHER" id="PTHR23150">
    <property type="entry name" value="SULFATASE MODIFYING FACTOR 1, 2"/>
    <property type="match status" value="1"/>
</dbReference>
<accession>A0A5B9FNI1</accession>
<dbReference type="InterPro" id="IPR017806">
    <property type="entry name" value="EgtB"/>
</dbReference>
<dbReference type="AlphaFoldDB" id="A0A5B9FNI1"/>
<sequence length="382" mass="45483">MSIIDKYNHIRKRTEDICSVLTTEDYVPQPVNFVSPPKWHLAHSSWFFEEFLLKKHLPDYKVYNEDFCFLFNSYYNTVGNRTFRAERGHITRPTVSEVYDYRNYIDMHMQLLLQLKDPQVHELVELGLNHEQQHQELLLTDIKYILGCNPLFPVYNENLEWENQENSQSGYISFPEGIYEIGFNGDGFSFDNEHGRHKVYLEPFEISQALVTNAEYLEFINAGGYQNFNYWHDEGWAWVNENHIEAPLHWHKIDKEWHMFTMAGLQKVNPDATVTHISFYEAWAYAEWKKMRLPTEFEWEAAAIQLDWGKRWEWTNSAYLPYPHFAKPEGAIGEYNGKFMVNQMVLRGASCATSKDHSRITYRNFFHANERWQFTGIRLAKR</sequence>
<gene>
    <name evidence="2" type="ORF">FUA48_04410</name>
</gene>
<dbReference type="NCBIfam" id="TIGR03440">
    <property type="entry name" value="egtB_TIGR03440"/>
    <property type="match status" value="1"/>
</dbReference>
<dbReference type="GO" id="GO:0052699">
    <property type="term" value="P:ergothioneine biosynthetic process"/>
    <property type="evidence" value="ECO:0007669"/>
    <property type="project" value="InterPro"/>
</dbReference>
<dbReference type="InterPro" id="IPR042095">
    <property type="entry name" value="SUMF_sf"/>
</dbReference>
<dbReference type="OrthoDB" id="9768004at2"/>
<keyword evidence="3" id="KW-1185">Reference proteome</keyword>
<dbReference type="SUPFAM" id="SSF56436">
    <property type="entry name" value="C-type lectin-like"/>
    <property type="match status" value="1"/>
</dbReference>
<dbReference type="RefSeq" id="WP_147582419.1">
    <property type="nucleotide sequence ID" value="NZ_CP042831.1"/>
</dbReference>
<dbReference type="PANTHER" id="PTHR23150:SF36">
    <property type="entry name" value="HERCYNINE OXYGENASE"/>
    <property type="match status" value="1"/>
</dbReference>
<dbReference type="InterPro" id="IPR051043">
    <property type="entry name" value="Sulfatase_Mod_Factor_Kinase"/>
</dbReference>
<name>A0A5B9FNI1_9FLAO</name>
<protein>
    <submittedName>
        <fullName evidence="2">Ergothioneine biosynthesis protein EgtB</fullName>
    </submittedName>
</protein>
<evidence type="ECO:0000313" key="2">
    <source>
        <dbReference type="EMBL" id="QEE48843.1"/>
    </source>
</evidence>
<dbReference type="Gene3D" id="3.90.1580.10">
    <property type="entry name" value="paralog of FGE (formylglycine-generating enzyme)"/>
    <property type="match status" value="2"/>
</dbReference>
<dbReference type="Proteomes" id="UP000321222">
    <property type="component" value="Chromosome"/>
</dbReference>
<feature type="domain" description="Sulfatase-modifying factor enzyme-like" evidence="1">
    <location>
        <begin position="171"/>
        <end position="303"/>
    </location>
</feature>
<dbReference type="Pfam" id="PF03781">
    <property type="entry name" value="FGE-sulfatase"/>
    <property type="match status" value="1"/>
</dbReference>
<evidence type="ECO:0000259" key="1">
    <source>
        <dbReference type="Pfam" id="PF03781"/>
    </source>
</evidence>
<proteinExistence type="predicted"/>
<dbReference type="EMBL" id="CP042831">
    <property type="protein sequence ID" value="QEE48843.1"/>
    <property type="molecule type" value="Genomic_DNA"/>
</dbReference>
<dbReference type="KEGG" id="fak:FUA48_04410"/>
<reference evidence="2 3" key="1">
    <citation type="submission" date="2019-08" db="EMBL/GenBank/DDBJ databases">
        <title>Flavobacterium alkalisoli sp. nov., isolated from rhizosphere soil of Suaeda salsa.</title>
        <authorList>
            <person name="Sun J.-Q."/>
            <person name="Xu L."/>
        </authorList>
    </citation>
    <scope>NUCLEOTIDE SEQUENCE [LARGE SCALE GENOMIC DNA]</scope>
    <source>
        <strain evidence="2 3">XS-5</strain>
    </source>
</reference>
<dbReference type="InterPro" id="IPR005532">
    <property type="entry name" value="SUMF_dom"/>
</dbReference>
<dbReference type="InterPro" id="IPR016187">
    <property type="entry name" value="CTDL_fold"/>
</dbReference>
<organism evidence="2 3">
    <name type="scientific">Flavobacterium alkalisoli</name>
    <dbReference type="NCBI Taxonomy" id="2602769"/>
    <lineage>
        <taxon>Bacteria</taxon>
        <taxon>Pseudomonadati</taxon>
        <taxon>Bacteroidota</taxon>
        <taxon>Flavobacteriia</taxon>
        <taxon>Flavobacteriales</taxon>
        <taxon>Flavobacteriaceae</taxon>
        <taxon>Flavobacterium</taxon>
    </lineage>
</organism>
<evidence type="ECO:0000313" key="3">
    <source>
        <dbReference type="Proteomes" id="UP000321222"/>
    </source>
</evidence>